<feature type="transmembrane region" description="Helical" evidence="6">
    <location>
        <begin position="240"/>
        <end position="257"/>
    </location>
</feature>
<comment type="subcellular location">
    <subcellularLocation>
        <location evidence="6">Cell membrane</location>
        <topology evidence="6">Multi-pass membrane protein</topology>
    </subcellularLocation>
    <subcellularLocation>
        <location evidence="1">Membrane</location>
        <topology evidence="1">Multi-pass membrane protein</topology>
    </subcellularLocation>
</comment>
<feature type="transmembrane region" description="Helical" evidence="6">
    <location>
        <begin position="12"/>
        <end position="36"/>
    </location>
</feature>
<keyword evidence="4 6" id="KW-1133">Transmembrane helix</keyword>
<gene>
    <name evidence="7" type="ORF">WMW72_31255</name>
</gene>
<comment type="caution">
    <text evidence="7">The sequence shown here is derived from an EMBL/GenBank/DDBJ whole genome shotgun (WGS) entry which is preliminary data.</text>
</comment>
<comment type="similarity">
    <text evidence="2 6">Belongs to the 4-toluene sulfonate uptake permease (TSUP) (TC 2.A.102) family.</text>
</comment>
<feature type="transmembrane region" description="Helical" evidence="6">
    <location>
        <begin position="101"/>
        <end position="124"/>
    </location>
</feature>
<dbReference type="InterPro" id="IPR051598">
    <property type="entry name" value="TSUP/Inactive_protease-like"/>
</dbReference>
<keyword evidence="6" id="KW-1003">Cell membrane</keyword>
<reference evidence="7 8" key="1">
    <citation type="submission" date="2024-04" db="EMBL/GenBank/DDBJ databases">
        <title>draft genome sequnece of Paenibacillus filicis.</title>
        <authorList>
            <person name="Kim D.-U."/>
        </authorList>
    </citation>
    <scope>NUCLEOTIDE SEQUENCE [LARGE SCALE GENOMIC DNA]</scope>
    <source>
        <strain evidence="7 8">KACC14197</strain>
    </source>
</reference>
<dbReference type="Pfam" id="PF01925">
    <property type="entry name" value="TauE"/>
    <property type="match status" value="1"/>
</dbReference>
<dbReference type="RefSeq" id="WP_341419521.1">
    <property type="nucleotide sequence ID" value="NZ_JBBPCC010000029.1"/>
</dbReference>
<feature type="transmembrane region" description="Helical" evidence="6">
    <location>
        <begin position="70"/>
        <end position="89"/>
    </location>
</feature>
<name>A0ABU9DU38_9BACL</name>
<dbReference type="InterPro" id="IPR002781">
    <property type="entry name" value="TM_pro_TauE-like"/>
</dbReference>
<feature type="transmembrane region" description="Helical" evidence="6">
    <location>
        <begin position="186"/>
        <end position="203"/>
    </location>
</feature>
<dbReference type="PANTHER" id="PTHR43701">
    <property type="entry name" value="MEMBRANE TRANSPORTER PROTEIN MJ0441-RELATED"/>
    <property type="match status" value="1"/>
</dbReference>
<proteinExistence type="inferred from homology"/>
<organism evidence="7 8">
    <name type="scientific">Paenibacillus filicis</name>
    <dbReference type="NCBI Taxonomy" id="669464"/>
    <lineage>
        <taxon>Bacteria</taxon>
        <taxon>Bacillati</taxon>
        <taxon>Bacillota</taxon>
        <taxon>Bacilli</taxon>
        <taxon>Bacillales</taxon>
        <taxon>Paenibacillaceae</taxon>
        <taxon>Paenibacillus</taxon>
    </lineage>
</organism>
<evidence type="ECO:0000313" key="7">
    <source>
        <dbReference type="EMBL" id="MEK8132386.1"/>
    </source>
</evidence>
<evidence type="ECO:0000256" key="1">
    <source>
        <dbReference type="ARBA" id="ARBA00004141"/>
    </source>
</evidence>
<keyword evidence="3 6" id="KW-0812">Transmembrane</keyword>
<evidence type="ECO:0000256" key="4">
    <source>
        <dbReference type="ARBA" id="ARBA00022989"/>
    </source>
</evidence>
<evidence type="ECO:0000256" key="3">
    <source>
        <dbReference type="ARBA" id="ARBA00022692"/>
    </source>
</evidence>
<evidence type="ECO:0000256" key="6">
    <source>
        <dbReference type="RuleBase" id="RU363041"/>
    </source>
</evidence>
<sequence length="258" mass="27128">MELNIVFMGALVGLLVGLTGVGGAALLTPLLVFLGIQPTVAVATDLFYNSITKLFGSIQHVRQKTVNMTLVRHLAMGSVPSAVIAIVLLKFYPPLQGYQDAIIKHSLGIVLIAVAILSLAKVWITPNRTNAVQDKSLADKKGLSILIGVLLGFIVGLTSIGSGSLFALAMMFFYRLKAAELVGTDIVHAFLLVSAAGLMHAGFGNIDYWLALNLLVGSVPGVLIGSSLSAKVPAKPLRTVMATIILISGIKLVGIQVF</sequence>
<evidence type="ECO:0000256" key="5">
    <source>
        <dbReference type="ARBA" id="ARBA00023136"/>
    </source>
</evidence>
<keyword evidence="5 6" id="KW-0472">Membrane</keyword>
<dbReference type="Proteomes" id="UP001469365">
    <property type="component" value="Unassembled WGS sequence"/>
</dbReference>
<evidence type="ECO:0000313" key="8">
    <source>
        <dbReference type="Proteomes" id="UP001469365"/>
    </source>
</evidence>
<protein>
    <recommendedName>
        <fullName evidence="6">Probable membrane transporter protein</fullName>
    </recommendedName>
</protein>
<keyword evidence="8" id="KW-1185">Reference proteome</keyword>
<dbReference type="PANTHER" id="PTHR43701:SF2">
    <property type="entry name" value="MEMBRANE TRANSPORTER PROTEIN YJNA-RELATED"/>
    <property type="match status" value="1"/>
</dbReference>
<evidence type="ECO:0000256" key="2">
    <source>
        <dbReference type="ARBA" id="ARBA00009142"/>
    </source>
</evidence>
<accession>A0ABU9DU38</accession>
<dbReference type="EMBL" id="JBBPCC010000029">
    <property type="protein sequence ID" value="MEK8132386.1"/>
    <property type="molecule type" value="Genomic_DNA"/>
</dbReference>
<feature type="transmembrane region" description="Helical" evidence="6">
    <location>
        <begin position="209"/>
        <end position="228"/>
    </location>
</feature>
<feature type="transmembrane region" description="Helical" evidence="6">
    <location>
        <begin position="144"/>
        <end position="174"/>
    </location>
</feature>